<protein>
    <submittedName>
        <fullName evidence="1">Uncharacterized protein</fullName>
    </submittedName>
</protein>
<dbReference type="AlphaFoldDB" id="A0A0A8YDG3"/>
<sequence length="39" mass="4412">MICCHGVPDSSHFLFLFIRLIPTKKIIKVIHISLFLGSS</sequence>
<reference evidence="1" key="1">
    <citation type="submission" date="2014-09" db="EMBL/GenBank/DDBJ databases">
        <authorList>
            <person name="Magalhaes I.L.F."/>
            <person name="Oliveira U."/>
            <person name="Santos F.R."/>
            <person name="Vidigal T.H.D.A."/>
            <person name="Brescovit A.D."/>
            <person name="Santos A.J."/>
        </authorList>
    </citation>
    <scope>NUCLEOTIDE SEQUENCE</scope>
    <source>
        <tissue evidence="1">Shoot tissue taken approximately 20 cm above the soil surface</tissue>
    </source>
</reference>
<evidence type="ECO:0000313" key="1">
    <source>
        <dbReference type="EMBL" id="JAD24069.1"/>
    </source>
</evidence>
<dbReference type="EMBL" id="GBRH01273826">
    <property type="protein sequence ID" value="JAD24069.1"/>
    <property type="molecule type" value="Transcribed_RNA"/>
</dbReference>
<accession>A0A0A8YDG3</accession>
<name>A0A0A8YDG3_ARUDO</name>
<reference evidence="1" key="2">
    <citation type="journal article" date="2015" name="Data Brief">
        <title>Shoot transcriptome of the giant reed, Arundo donax.</title>
        <authorList>
            <person name="Barrero R.A."/>
            <person name="Guerrero F.D."/>
            <person name="Moolhuijzen P."/>
            <person name="Goolsby J.A."/>
            <person name="Tidwell J."/>
            <person name="Bellgard S.E."/>
            <person name="Bellgard M.I."/>
        </authorList>
    </citation>
    <scope>NUCLEOTIDE SEQUENCE</scope>
    <source>
        <tissue evidence="1">Shoot tissue taken approximately 20 cm above the soil surface</tissue>
    </source>
</reference>
<organism evidence="1">
    <name type="scientific">Arundo donax</name>
    <name type="common">Giant reed</name>
    <name type="synonym">Donax arundinaceus</name>
    <dbReference type="NCBI Taxonomy" id="35708"/>
    <lineage>
        <taxon>Eukaryota</taxon>
        <taxon>Viridiplantae</taxon>
        <taxon>Streptophyta</taxon>
        <taxon>Embryophyta</taxon>
        <taxon>Tracheophyta</taxon>
        <taxon>Spermatophyta</taxon>
        <taxon>Magnoliopsida</taxon>
        <taxon>Liliopsida</taxon>
        <taxon>Poales</taxon>
        <taxon>Poaceae</taxon>
        <taxon>PACMAD clade</taxon>
        <taxon>Arundinoideae</taxon>
        <taxon>Arundineae</taxon>
        <taxon>Arundo</taxon>
    </lineage>
</organism>
<proteinExistence type="predicted"/>